<dbReference type="PANTHER" id="PTHR40077">
    <property type="entry name" value="MEMBRANE PROTEIN-RELATED"/>
    <property type="match status" value="1"/>
</dbReference>
<dbReference type="Proteomes" id="UP000479226">
    <property type="component" value="Unassembled WGS sequence"/>
</dbReference>
<name>A0ABX0DA94_9MICC</name>
<feature type="transmembrane region" description="Helical" evidence="6">
    <location>
        <begin position="37"/>
        <end position="59"/>
    </location>
</feature>
<feature type="domain" description="DUF3817" evidence="7">
    <location>
        <begin position="6"/>
        <end position="92"/>
    </location>
</feature>
<gene>
    <name evidence="8" type="ORF">G6N77_10225</name>
</gene>
<keyword evidence="9" id="KW-1185">Reference proteome</keyword>
<evidence type="ECO:0000256" key="2">
    <source>
        <dbReference type="ARBA" id="ARBA00022475"/>
    </source>
</evidence>
<evidence type="ECO:0000256" key="6">
    <source>
        <dbReference type="SAM" id="Phobius"/>
    </source>
</evidence>
<comment type="caution">
    <text evidence="8">The sequence shown here is derived from an EMBL/GenBank/DDBJ whole genome shotgun (WGS) entry which is preliminary data.</text>
</comment>
<organism evidence="8 9">
    <name type="scientific">Arthrobacter silviterrae</name>
    <dbReference type="NCBI Taxonomy" id="2026658"/>
    <lineage>
        <taxon>Bacteria</taxon>
        <taxon>Bacillati</taxon>
        <taxon>Actinomycetota</taxon>
        <taxon>Actinomycetes</taxon>
        <taxon>Micrococcales</taxon>
        <taxon>Micrococcaceae</taxon>
        <taxon>Arthrobacter</taxon>
    </lineage>
</organism>
<evidence type="ECO:0000256" key="3">
    <source>
        <dbReference type="ARBA" id="ARBA00022692"/>
    </source>
</evidence>
<evidence type="ECO:0000256" key="5">
    <source>
        <dbReference type="ARBA" id="ARBA00023136"/>
    </source>
</evidence>
<keyword evidence="4 6" id="KW-1133">Transmembrane helix</keyword>
<evidence type="ECO:0000313" key="9">
    <source>
        <dbReference type="Proteomes" id="UP000479226"/>
    </source>
</evidence>
<protein>
    <submittedName>
        <fullName evidence="8">DUF3817 domain-containing protein</fullName>
    </submittedName>
</protein>
<keyword evidence="2" id="KW-1003">Cell membrane</keyword>
<feature type="transmembrane region" description="Helical" evidence="6">
    <location>
        <begin position="126"/>
        <end position="147"/>
    </location>
</feature>
<evidence type="ECO:0000256" key="4">
    <source>
        <dbReference type="ARBA" id="ARBA00022989"/>
    </source>
</evidence>
<proteinExistence type="predicted"/>
<evidence type="ECO:0000259" key="7">
    <source>
        <dbReference type="Pfam" id="PF12823"/>
    </source>
</evidence>
<dbReference type="PANTHER" id="PTHR40077:SF1">
    <property type="entry name" value="MEMBRANE PROTEIN"/>
    <property type="match status" value="1"/>
</dbReference>
<comment type="subcellular location">
    <subcellularLocation>
        <location evidence="1">Cell membrane</location>
        <topology evidence="1">Multi-pass membrane protein</topology>
    </subcellularLocation>
</comment>
<dbReference type="NCBIfam" id="TIGR03954">
    <property type="entry name" value="integ_memb_HG"/>
    <property type="match status" value="1"/>
</dbReference>
<feature type="transmembrane region" description="Helical" evidence="6">
    <location>
        <begin position="12"/>
        <end position="31"/>
    </location>
</feature>
<reference evidence="8 9" key="1">
    <citation type="submission" date="2020-02" db="EMBL/GenBank/DDBJ databases">
        <title>Genome sequence of the type strain DSM 27180 of Arthrobacter silviterrae.</title>
        <authorList>
            <person name="Gao J."/>
            <person name="Sun J."/>
        </authorList>
    </citation>
    <scope>NUCLEOTIDE SEQUENCE [LARGE SCALE GENOMIC DNA]</scope>
    <source>
        <strain evidence="8 9">DSM 27180</strain>
    </source>
</reference>
<dbReference type="RefSeq" id="WP_165182062.1">
    <property type="nucleotide sequence ID" value="NZ_JAAKZI010000015.1"/>
</dbReference>
<dbReference type="EMBL" id="JAAKZI010000015">
    <property type="protein sequence ID" value="NGN83832.1"/>
    <property type="molecule type" value="Genomic_DNA"/>
</dbReference>
<accession>A0ABX0DA94</accession>
<dbReference type="Pfam" id="PF12823">
    <property type="entry name" value="DUF3817"/>
    <property type="match status" value="1"/>
</dbReference>
<evidence type="ECO:0000256" key="1">
    <source>
        <dbReference type="ARBA" id="ARBA00004651"/>
    </source>
</evidence>
<dbReference type="InterPro" id="IPR023845">
    <property type="entry name" value="DUF3817_TM"/>
</dbReference>
<keyword evidence="5 6" id="KW-0472">Membrane</keyword>
<evidence type="ECO:0000313" key="8">
    <source>
        <dbReference type="EMBL" id="NGN83832.1"/>
    </source>
</evidence>
<sequence>MSPRTFYRSLATAEAITWTLLIAGMVAKYGFTAGPLPVAVAGTIHGIVFVAYILCAVMVGTNQHWSKRKIATAMATAFLPYATIPFDRHLERHGRLDGGWRTAATADPRDHTLRSKALRVLLNRPVLLVPGFAVVVAAIVTALLVVGPPGGRS</sequence>
<keyword evidence="3 6" id="KW-0812">Transmembrane</keyword>